<dbReference type="OrthoDB" id="288896at2759"/>
<dbReference type="PANTHER" id="PTHR12277">
    <property type="entry name" value="ALPHA/BETA HYDROLASE DOMAIN-CONTAINING PROTEIN"/>
    <property type="match status" value="1"/>
</dbReference>
<reference evidence="1 2" key="1">
    <citation type="submission" date="2014-06" db="EMBL/GenBank/DDBJ databases">
        <authorList>
            <person name="Swart Estienne"/>
        </authorList>
    </citation>
    <scope>NUCLEOTIDE SEQUENCE [LARGE SCALE GENOMIC DNA]</scope>
    <source>
        <strain evidence="1 2">130c</strain>
    </source>
</reference>
<evidence type="ECO:0008006" key="3">
    <source>
        <dbReference type="Google" id="ProtNLM"/>
    </source>
</evidence>
<dbReference type="EMBL" id="CCKQ01015236">
    <property type="protein sequence ID" value="CDW87042.1"/>
    <property type="molecule type" value="Genomic_DNA"/>
</dbReference>
<dbReference type="AlphaFoldDB" id="A0A078B111"/>
<dbReference type="InParanoid" id="A0A078B111"/>
<evidence type="ECO:0000313" key="2">
    <source>
        <dbReference type="Proteomes" id="UP000039865"/>
    </source>
</evidence>
<proteinExistence type="predicted"/>
<dbReference type="PANTHER" id="PTHR12277:SF81">
    <property type="entry name" value="PROTEIN ABHD13"/>
    <property type="match status" value="1"/>
</dbReference>
<dbReference type="Proteomes" id="UP000039865">
    <property type="component" value="Unassembled WGS sequence"/>
</dbReference>
<gene>
    <name evidence="1" type="primary">Contig14919.g15907</name>
    <name evidence="1" type="ORF">STYLEM_16144</name>
</gene>
<dbReference type="SUPFAM" id="SSF53474">
    <property type="entry name" value="alpha/beta-Hydrolases"/>
    <property type="match status" value="1"/>
</dbReference>
<organism evidence="1 2">
    <name type="scientific">Stylonychia lemnae</name>
    <name type="common">Ciliate</name>
    <dbReference type="NCBI Taxonomy" id="5949"/>
    <lineage>
        <taxon>Eukaryota</taxon>
        <taxon>Sar</taxon>
        <taxon>Alveolata</taxon>
        <taxon>Ciliophora</taxon>
        <taxon>Intramacronucleata</taxon>
        <taxon>Spirotrichea</taxon>
        <taxon>Stichotrichia</taxon>
        <taxon>Sporadotrichida</taxon>
        <taxon>Oxytrichidae</taxon>
        <taxon>Stylonychinae</taxon>
        <taxon>Stylonychia</taxon>
    </lineage>
</organism>
<accession>A0A078B111</accession>
<protein>
    <recommendedName>
        <fullName evidence="3">Serine aminopeptidase S33 domain-containing protein</fullName>
    </recommendedName>
</protein>
<dbReference type="InterPro" id="IPR029058">
    <property type="entry name" value="AB_hydrolase_fold"/>
</dbReference>
<keyword evidence="2" id="KW-1185">Reference proteome</keyword>
<dbReference type="GO" id="GO:0016020">
    <property type="term" value="C:membrane"/>
    <property type="evidence" value="ECO:0007669"/>
    <property type="project" value="TreeGrafter"/>
</dbReference>
<sequence>MVKLMDLVDVFATVNQKIIRDHEERQRTGAKSLFESFKVSKFFYKINNQLIRIKDLFKEIKVKPARGPEHNIWSYYFGLNDFERTEFDCQLLLGQNNKPIMPAVRTVPIIMDEDRQKVSELINEIHKFVESCRESVKPVACCCKKRTSCFCCFRRAFGTTIQMGHILAKTFEGCEVTVCVDKKKQIYIDCMFFTATCEPLQNDKTDMKYKSMPTFILCNPNAMFYQHMVNHPHAYYLRFFLNKDINVMLWNYRGYGQSHGEPNPYTIKHDCEVLLQYMQNEMKLTGKIGIYGRSLGGIPTTHMADKVDMIIADRTFSNFEILANRKFYSSLSKYLFKIGTCNWRSLNVQNLINKGVGSCYKVIMTEKMDEIVEVHSSLQIGVARHVHDLCIKDGFFLNDIKQVKSFIQSFQFITNLEHDLFTIIEYQSNCQNISTDENDMTSSGIIYCCGSRFSSWKSSSTHGTSLSKIQPDMERGNSIMSLTNSNTIQINQKNSQPTQLYFESLEKMQKTLKIKPLSRNKELPQFYIDLWQSLQEICNQMYQIEGAQLTFQDVVSVNKTIRPLELQDFVKLMKIYGACPEIMTKVAPNIYNHQISREISQGSVDSVRQILKSNMRQLSFLRLNNPGFDEQIKMVEGHLHNLQTFFDKTLDYLQLPNSSFQISQFAMATFESKPSKISDMSFTGFQNYLSPNHIGHVIPLRCGHTGQPNSEETYMIERHLRAAGFIQNKASQNSGDKQASIVFKVHVANQEIKQRSQQASQNNSIIIDQQKNNKITQNTSQTARLPHEIMTSLPIVKVKSIKEVMSNSDTIENTQTMKIGVNTIAMKAQELKAQDLMEIKTQLIIKSIIMVFKDNELIMTKRVNRVRKSQDTYKNRVWRARGDYAHAFTVFTFIAMSQQFNKIPLCSLLPSMATLSVAGFRTYARHTGKYLLLPALVGHFLGLAMYADIFEYADLKRNHQQYKRQIKEYKDDLYYT</sequence>
<dbReference type="GO" id="GO:0008474">
    <property type="term" value="F:palmitoyl-(protein) hydrolase activity"/>
    <property type="evidence" value="ECO:0007669"/>
    <property type="project" value="TreeGrafter"/>
</dbReference>
<dbReference type="Gene3D" id="3.40.50.1820">
    <property type="entry name" value="alpha/beta hydrolase"/>
    <property type="match status" value="1"/>
</dbReference>
<name>A0A078B111_STYLE</name>
<evidence type="ECO:0000313" key="1">
    <source>
        <dbReference type="EMBL" id="CDW87042.1"/>
    </source>
</evidence>